<accession>A0A2T7NVK7</accession>
<dbReference type="PANTHER" id="PTHR34094:SF1">
    <property type="entry name" value="PROTEIN FAM185A"/>
    <property type="match status" value="1"/>
</dbReference>
<evidence type="ECO:0000256" key="1">
    <source>
        <dbReference type="SAM" id="MobiDB-lite"/>
    </source>
</evidence>
<feature type="domain" description="DUF4097" evidence="2">
    <location>
        <begin position="146"/>
        <end position="318"/>
    </location>
</feature>
<reference evidence="3 4" key="1">
    <citation type="submission" date="2018-04" db="EMBL/GenBank/DDBJ databases">
        <title>The genome of golden apple snail Pomacea canaliculata provides insight into stress tolerance and invasive adaptation.</title>
        <authorList>
            <person name="Liu C."/>
            <person name="Liu B."/>
            <person name="Ren Y."/>
            <person name="Zhang Y."/>
            <person name="Wang H."/>
            <person name="Li S."/>
            <person name="Jiang F."/>
            <person name="Yin L."/>
            <person name="Zhang G."/>
            <person name="Qian W."/>
            <person name="Fan W."/>
        </authorList>
    </citation>
    <scope>NUCLEOTIDE SEQUENCE [LARGE SCALE GENOMIC DNA]</scope>
    <source>
        <strain evidence="3">SZHN2017</strain>
        <tissue evidence="3">Muscle</tissue>
    </source>
</reference>
<dbReference type="Proteomes" id="UP000245119">
    <property type="component" value="Linkage Group LG9"/>
</dbReference>
<keyword evidence="4" id="KW-1185">Reference proteome</keyword>
<sequence>MNHTKRHALSTRSRADFSSQISGTAAEKLSSESLIEAWFSEVSPYGTLTVQNFPFKVHIHPLNLTDYPDMNKSIVKMYYDSECDSGNRENISGRKLSEIGKVYEMNVSVSEDGEKMHITCKQPPGVTLPVVCEMFLPMRFGITMVSDHDISISDMESDNITIHLLNGDCHLKHIKSGAVSVSCDKGNITTEGHLLGNIWLHCGRQGKIVGERFQGTTVLCKTEDGDVNIKMLYTEKSDFSSGSGDIILGGSHGNISAESKRGNLTVGSLDGSLHVNLENGSADVFVAKSENVFIDTKQGDVTLRLPERASYSLDLNALQVEKDDIFSRDTDQQGNGKTTTKQQSSYGN</sequence>
<feature type="region of interest" description="Disordered" evidence="1">
    <location>
        <begin position="326"/>
        <end position="348"/>
    </location>
</feature>
<comment type="caution">
    <text evidence="3">The sequence shown here is derived from an EMBL/GenBank/DDBJ whole genome shotgun (WGS) entry which is preliminary data.</text>
</comment>
<gene>
    <name evidence="3" type="ORF">C0Q70_15693</name>
</gene>
<dbReference type="STRING" id="400727.A0A2T7NVK7"/>
<dbReference type="OrthoDB" id="5984441at2759"/>
<dbReference type="AlphaFoldDB" id="A0A2T7NVK7"/>
<evidence type="ECO:0000313" key="4">
    <source>
        <dbReference type="Proteomes" id="UP000245119"/>
    </source>
</evidence>
<dbReference type="EMBL" id="PZQS01000009">
    <property type="protein sequence ID" value="PVD25195.1"/>
    <property type="molecule type" value="Genomic_DNA"/>
</dbReference>
<organism evidence="3 4">
    <name type="scientific">Pomacea canaliculata</name>
    <name type="common">Golden apple snail</name>
    <dbReference type="NCBI Taxonomy" id="400727"/>
    <lineage>
        <taxon>Eukaryota</taxon>
        <taxon>Metazoa</taxon>
        <taxon>Spiralia</taxon>
        <taxon>Lophotrochozoa</taxon>
        <taxon>Mollusca</taxon>
        <taxon>Gastropoda</taxon>
        <taxon>Caenogastropoda</taxon>
        <taxon>Architaenioglossa</taxon>
        <taxon>Ampullarioidea</taxon>
        <taxon>Ampullariidae</taxon>
        <taxon>Pomacea</taxon>
    </lineage>
</organism>
<feature type="compositionally biased region" description="Low complexity" evidence="1">
    <location>
        <begin position="332"/>
        <end position="348"/>
    </location>
</feature>
<proteinExistence type="predicted"/>
<evidence type="ECO:0000259" key="2">
    <source>
        <dbReference type="Pfam" id="PF13349"/>
    </source>
</evidence>
<dbReference type="PANTHER" id="PTHR34094">
    <property type="match status" value="1"/>
</dbReference>
<dbReference type="InterPro" id="IPR025164">
    <property type="entry name" value="Toastrack_DUF4097"/>
</dbReference>
<dbReference type="Pfam" id="PF13349">
    <property type="entry name" value="DUF4097"/>
    <property type="match status" value="1"/>
</dbReference>
<evidence type="ECO:0000313" key="3">
    <source>
        <dbReference type="EMBL" id="PVD25195.1"/>
    </source>
</evidence>
<protein>
    <recommendedName>
        <fullName evidence="2">DUF4097 domain-containing protein</fullName>
    </recommendedName>
</protein>
<name>A0A2T7NVK7_POMCA</name>